<evidence type="ECO:0000256" key="2">
    <source>
        <dbReference type="ARBA" id="ARBA00004162"/>
    </source>
</evidence>
<dbReference type="Proteomes" id="UP000006230">
    <property type="component" value="Unassembled WGS sequence"/>
</dbReference>
<accession>Q0FVD2</accession>
<evidence type="ECO:0000256" key="11">
    <source>
        <dbReference type="SAM" id="MobiDB-lite"/>
    </source>
</evidence>
<evidence type="ECO:0000256" key="3">
    <source>
        <dbReference type="ARBA" id="ARBA00008281"/>
    </source>
</evidence>
<dbReference type="GO" id="GO:0009425">
    <property type="term" value="C:bacterial-type flagellum basal body"/>
    <property type="evidence" value="ECO:0007669"/>
    <property type="project" value="InterPro"/>
</dbReference>
<evidence type="ECO:0000256" key="1">
    <source>
        <dbReference type="ARBA" id="ARBA00002254"/>
    </source>
</evidence>
<keyword evidence="7 10" id="KW-0283">Flagellar rotation</keyword>
<dbReference type="GO" id="GO:0006935">
    <property type="term" value="P:chemotaxis"/>
    <property type="evidence" value="ECO:0007669"/>
    <property type="project" value="UniProtKB-KW"/>
</dbReference>
<keyword evidence="10" id="KW-0997">Cell inner membrane</keyword>
<dbReference type="InterPro" id="IPR005503">
    <property type="entry name" value="FliL"/>
</dbReference>
<comment type="similarity">
    <text evidence="3 10">Belongs to the FliL family.</text>
</comment>
<keyword evidence="9 10" id="KW-0472">Membrane</keyword>
<keyword evidence="5 10" id="KW-0145">Chemotaxis</keyword>
<evidence type="ECO:0000256" key="4">
    <source>
        <dbReference type="ARBA" id="ARBA00022475"/>
    </source>
</evidence>
<dbReference type="eggNOG" id="ENOG50316FU">
    <property type="taxonomic scope" value="Bacteria"/>
</dbReference>
<evidence type="ECO:0000256" key="8">
    <source>
        <dbReference type="ARBA" id="ARBA00022989"/>
    </source>
</evidence>
<dbReference type="GO" id="GO:0071973">
    <property type="term" value="P:bacterial-type flagellum-dependent cell motility"/>
    <property type="evidence" value="ECO:0007669"/>
    <property type="project" value="InterPro"/>
</dbReference>
<dbReference type="EMBL" id="AATQ01000002">
    <property type="protein sequence ID" value="EAU48194.1"/>
    <property type="molecule type" value="Genomic_DNA"/>
</dbReference>
<protein>
    <recommendedName>
        <fullName evidence="10">Flagellar protein FliL</fullName>
    </recommendedName>
</protein>
<keyword evidence="8" id="KW-1133">Transmembrane helix</keyword>
<dbReference type="STRING" id="314265.R2601_14550"/>
<keyword evidence="12" id="KW-0732">Signal</keyword>
<evidence type="ECO:0000256" key="6">
    <source>
        <dbReference type="ARBA" id="ARBA00022692"/>
    </source>
</evidence>
<evidence type="ECO:0000256" key="10">
    <source>
        <dbReference type="RuleBase" id="RU364125"/>
    </source>
</evidence>
<feature type="chain" id="PRO_5004172014" description="Flagellar protein FliL" evidence="12">
    <location>
        <begin position="21"/>
        <end position="171"/>
    </location>
</feature>
<feature type="region of interest" description="Disordered" evidence="11">
    <location>
        <begin position="34"/>
        <end position="65"/>
    </location>
</feature>
<evidence type="ECO:0000256" key="7">
    <source>
        <dbReference type="ARBA" id="ARBA00022779"/>
    </source>
</evidence>
<organism evidence="13 14">
    <name type="scientific">Salipiger bermudensis (strain DSM 26914 / JCM 13377 / KCTC 12554 / HTCC2601)</name>
    <name type="common">Pelagibaca bermudensis</name>
    <dbReference type="NCBI Taxonomy" id="314265"/>
    <lineage>
        <taxon>Bacteria</taxon>
        <taxon>Pseudomonadati</taxon>
        <taxon>Pseudomonadota</taxon>
        <taxon>Alphaproteobacteria</taxon>
        <taxon>Rhodobacterales</taxon>
        <taxon>Roseobacteraceae</taxon>
        <taxon>Salipiger</taxon>
    </lineage>
</organism>
<gene>
    <name evidence="13" type="ORF">R2601_14550</name>
</gene>
<evidence type="ECO:0000313" key="14">
    <source>
        <dbReference type="Proteomes" id="UP000006230"/>
    </source>
</evidence>
<evidence type="ECO:0000256" key="12">
    <source>
        <dbReference type="SAM" id="SignalP"/>
    </source>
</evidence>
<keyword evidence="14" id="KW-1185">Reference proteome</keyword>
<keyword evidence="6" id="KW-0812">Transmembrane</keyword>
<evidence type="ECO:0000256" key="5">
    <source>
        <dbReference type="ARBA" id="ARBA00022500"/>
    </source>
</evidence>
<name>Q0FVD2_SALBH</name>
<evidence type="ECO:0000256" key="9">
    <source>
        <dbReference type="ARBA" id="ARBA00023136"/>
    </source>
</evidence>
<proteinExistence type="inferred from homology"/>
<evidence type="ECO:0000313" key="13">
    <source>
        <dbReference type="EMBL" id="EAU48194.1"/>
    </source>
</evidence>
<dbReference type="RefSeq" id="WP_007795556.1">
    <property type="nucleotide sequence ID" value="NZ_DS022276.1"/>
</dbReference>
<reference evidence="13 14" key="1">
    <citation type="journal article" date="2010" name="J. Bacteriol.">
        <title>Genome sequences of Pelagibaca bermudensis HTCC2601T and Maritimibacter alkaliphilus HTCC2654T, the type strains of two marine Roseobacter genera.</title>
        <authorList>
            <person name="Thrash J.C."/>
            <person name="Cho J.C."/>
            <person name="Ferriera S."/>
            <person name="Johnson J."/>
            <person name="Vergin K.L."/>
            <person name="Giovannoni S.J."/>
        </authorList>
    </citation>
    <scope>NUCLEOTIDE SEQUENCE [LARGE SCALE GENOMIC DNA]</scope>
    <source>
        <strain evidence="14">DSM 26914 / JCM 13377 / KCTC 12554 / HTCC2601</strain>
    </source>
</reference>
<comment type="function">
    <text evidence="1 10">Controls the rotational direction of flagella during chemotaxis.</text>
</comment>
<comment type="subcellular location">
    <subcellularLocation>
        <location evidence="10">Cell inner membrane</location>
    </subcellularLocation>
    <subcellularLocation>
        <location evidence="2">Cell membrane</location>
        <topology evidence="2">Single-pass membrane protein</topology>
    </subcellularLocation>
</comment>
<dbReference type="GO" id="GO:0005886">
    <property type="term" value="C:plasma membrane"/>
    <property type="evidence" value="ECO:0007669"/>
    <property type="project" value="UniProtKB-SubCell"/>
</dbReference>
<feature type="signal peptide" evidence="12">
    <location>
        <begin position="1"/>
        <end position="20"/>
    </location>
</feature>
<dbReference type="Pfam" id="PF03748">
    <property type="entry name" value="FliL"/>
    <property type="match status" value="1"/>
</dbReference>
<feature type="compositionally biased region" description="Basic and acidic residues" evidence="11">
    <location>
        <begin position="41"/>
        <end position="55"/>
    </location>
</feature>
<dbReference type="HOGENOM" id="CLU_129826_0_0_5"/>
<dbReference type="AlphaFoldDB" id="Q0FVD2"/>
<comment type="caution">
    <text evidence="13">The sequence shown here is derived from an EMBL/GenBank/DDBJ whole genome shotgun (WGS) entry which is preliminary data.</text>
</comment>
<sequence>MKKLLPILLAVIGTAAGIGAGLFLAPAPTAHDTAESASAGDVHDTSAHDGAGDHSDADDEEGEGGNEYVRLSNQFVVPVVGNDRVESLVVLSLSLEVGPGDTEAVFAQEPKLRDVFLRVLFDHANIGGFAGNFTEQHRMDRLRRALWEAARNVMGKIVVDVLITEIARQDS</sequence>
<dbReference type="OrthoDB" id="7864548at2"/>
<keyword evidence="4" id="KW-1003">Cell membrane</keyword>